<accession>A0ABW3MIY2</accession>
<dbReference type="Proteomes" id="UP001597045">
    <property type="component" value="Unassembled WGS sequence"/>
</dbReference>
<name>A0ABW3MIY2_9PSEU</name>
<feature type="non-terminal residue" evidence="2">
    <location>
        <position position="78"/>
    </location>
</feature>
<evidence type="ECO:0000256" key="1">
    <source>
        <dbReference type="SAM" id="SignalP"/>
    </source>
</evidence>
<dbReference type="EMBL" id="JBHTIS010002596">
    <property type="protein sequence ID" value="MFD1050083.1"/>
    <property type="molecule type" value="Genomic_DNA"/>
</dbReference>
<evidence type="ECO:0000313" key="2">
    <source>
        <dbReference type="EMBL" id="MFD1050083.1"/>
    </source>
</evidence>
<feature type="signal peptide" evidence="1">
    <location>
        <begin position="1"/>
        <end position="20"/>
    </location>
</feature>
<sequence>MRVSVVGLLLTMAISPTVDAPTTTAWQNGTFVMDTPGVVHRSDVILSRANTAPTESMPLGNGALGAAVLAANGFTGQV</sequence>
<comment type="caution">
    <text evidence="2">The sequence shown here is derived from an EMBL/GenBank/DDBJ whole genome shotgun (WGS) entry which is preliminary data.</text>
</comment>
<organism evidence="2 3">
    <name type="scientific">Kibdelosporangium lantanae</name>
    <dbReference type="NCBI Taxonomy" id="1497396"/>
    <lineage>
        <taxon>Bacteria</taxon>
        <taxon>Bacillati</taxon>
        <taxon>Actinomycetota</taxon>
        <taxon>Actinomycetes</taxon>
        <taxon>Pseudonocardiales</taxon>
        <taxon>Pseudonocardiaceae</taxon>
        <taxon>Kibdelosporangium</taxon>
    </lineage>
</organism>
<proteinExistence type="predicted"/>
<gene>
    <name evidence="2" type="ORF">ACFQ1S_33440</name>
</gene>
<keyword evidence="1" id="KW-0732">Signal</keyword>
<feature type="chain" id="PRO_5047541177" evidence="1">
    <location>
        <begin position="21"/>
        <end position="78"/>
    </location>
</feature>
<protein>
    <submittedName>
        <fullName evidence="2">Uncharacterized protein</fullName>
    </submittedName>
</protein>
<evidence type="ECO:0000313" key="3">
    <source>
        <dbReference type="Proteomes" id="UP001597045"/>
    </source>
</evidence>
<keyword evidence="3" id="KW-1185">Reference proteome</keyword>
<reference evidence="3" key="1">
    <citation type="journal article" date="2019" name="Int. J. Syst. Evol. Microbiol.">
        <title>The Global Catalogue of Microorganisms (GCM) 10K type strain sequencing project: providing services to taxonomists for standard genome sequencing and annotation.</title>
        <authorList>
            <consortium name="The Broad Institute Genomics Platform"/>
            <consortium name="The Broad Institute Genome Sequencing Center for Infectious Disease"/>
            <person name="Wu L."/>
            <person name="Ma J."/>
        </authorList>
    </citation>
    <scope>NUCLEOTIDE SEQUENCE [LARGE SCALE GENOMIC DNA]</scope>
    <source>
        <strain evidence="3">JCM 31486</strain>
    </source>
</reference>